<evidence type="ECO:0008006" key="4">
    <source>
        <dbReference type="Google" id="ProtNLM"/>
    </source>
</evidence>
<reference evidence="3" key="1">
    <citation type="submission" date="2016-03" db="EMBL/GenBank/DDBJ databases">
        <authorList>
            <person name="Lee Y.-S."/>
            <person name="Choi Y.-L."/>
        </authorList>
    </citation>
    <scope>NUCLEOTIDE SEQUENCE [LARGE SCALE GENOMIC DNA]</scope>
    <source>
        <strain evidence="3">DAU221</strain>
    </source>
</reference>
<feature type="transmembrane region" description="Helical" evidence="1">
    <location>
        <begin position="15"/>
        <end position="36"/>
    </location>
</feature>
<dbReference type="EMBL" id="CP014864">
    <property type="protein sequence ID" value="AMX01674.1"/>
    <property type="molecule type" value="Genomic_DNA"/>
</dbReference>
<keyword evidence="3" id="KW-1185">Reference proteome</keyword>
<keyword evidence="1" id="KW-0812">Transmembrane</keyword>
<name>A0A143HIX9_MICTH</name>
<evidence type="ECO:0000313" key="3">
    <source>
        <dbReference type="Proteomes" id="UP000076077"/>
    </source>
</evidence>
<feature type="transmembrane region" description="Helical" evidence="1">
    <location>
        <begin position="101"/>
        <end position="121"/>
    </location>
</feature>
<keyword evidence="1" id="KW-0472">Membrane</keyword>
<feature type="transmembrane region" description="Helical" evidence="1">
    <location>
        <begin position="78"/>
        <end position="95"/>
    </location>
</feature>
<feature type="transmembrane region" description="Helical" evidence="1">
    <location>
        <begin position="42"/>
        <end position="66"/>
    </location>
</feature>
<evidence type="ECO:0000313" key="2">
    <source>
        <dbReference type="EMBL" id="AMX01674.1"/>
    </source>
</evidence>
<proteinExistence type="predicted"/>
<gene>
    <name evidence="2" type="ORF">A3224_02955</name>
</gene>
<protein>
    <recommendedName>
        <fullName evidence="4">AhpC/TSA family protein</fullName>
    </recommendedName>
</protein>
<dbReference type="Proteomes" id="UP000076077">
    <property type="component" value="Chromosome"/>
</dbReference>
<accession>A0A143HIX9</accession>
<dbReference type="KEGG" id="mthd:A3224_02955"/>
<organism evidence="2 3">
    <name type="scientific">Microbulbifer thermotolerans</name>
    <dbReference type="NCBI Taxonomy" id="252514"/>
    <lineage>
        <taxon>Bacteria</taxon>
        <taxon>Pseudomonadati</taxon>
        <taxon>Pseudomonadota</taxon>
        <taxon>Gammaproteobacteria</taxon>
        <taxon>Cellvibrionales</taxon>
        <taxon>Microbulbiferaceae</taxon>
        <taxon>Microbulbifer</taxon>
    </lineage>
</organism>
<keyword evidence="1" id="KW-1133">Transmembrane helix</keyword>
<evidence type="ECO:0000256" key="1">
    <source>
        <dbReference type="SAM" id="Phobius"/>
    </source>
</evidence>
<dbReference type="AlphaFoldDB" id="A0A143HIX9"/>
<sequence length="284" mass="32007">MQVFSRHFYSLMRKFKVFLTTLAFVWLWICGFWAIYRYFGSGAIAWLGLLLNAWALPLWMLLRSIWPEKYRGDQRESAAFAAVLAGLAVVLLTDTDRGQPVYLAICNLFIFLVYLFHLSAVRHPDMPAVDSRFPELVVTSCKIWHAEEYARRNNFCGLLLIFLRGRCCADSRALIAELRELSPHLQKRSVGLVLFSTSPASDWGGSGQLAAEILQLESGACANLPFVVAGGAPLLPCSRTTAAARPCQWLLDSEGVVVWRHLPHNYRTPGSADLLRSQLFRLEE</sequence>